<dbReference type="InterPro" id="IPR028366">
    <property type="entry name" value="PhoU"/>
</dbReference>
<accession>A0A1I5KUY6</accession>
<feature type="domain" description="PhoU" evidence="2">
    <location>
        <begin position="150"/>
        <end position="210"/>
    </location>
</feature>
<evidence type="ECO:0000313" key="4">
    <source>
        <dbReference type="Proteomes" id="UP000199227"/>
    </source>
</evidence>
<reference evidence="3 4" key="1">
    <citation type="submission" date="2016-10" db="EMBL/GenBank/DDBJ databases">
        <authorList>
            <person name="de Groot N.N."/>
        </authorList>
    </citation>
    <scope>NUCLEOTIDE SEQUENCE [LARGE SCALE GENOMIC DNA]</scope>
    <source>
        <strain evidence="3 4">EP1-55-1</strain>
    </source>
</reference>
<dbReference type="GO" id="GO:0045936">
    <property type="term" value="P:negative regulation of phosphate metabolic process"/>
    <property type="evidence" value="ECO:0007669"/>
    <property type="project" value="InterPro"/>
</dbReference>
<dbReference type="InterPro" id="IPR038078">
    <property type="entry name" value="PhoU-like_sf"/>
</dbReference>
<dbReference type="RefSeq" id="WP_092909878.1">
    <property type="nucleotide sequence ID" value="NZ_FOXB01000001.1"/>
</dbReference>
<dbReference type="Gene3D" id="1.20.58.220">
    <property type="entry name" value="Phosphate transport system protein phou homolog 2, domain 2"/>
    <property type="match status" value="1"/>
</dbReference>
<dbReference type="SUPFAM" id="SSF109755">
    <property type="entry name" value="PhoU-like"/>
    <property type="match status" value="1"/>
</dbReference>
<dbReference type="Proteomes" id="UP000199227">
    <property type="component" value="Unassembled WGS sequence"/>
</dbReference>
<dbReference type="AlphaFoldDB" id="A0A1I5KUY6"/>
<name>A0A1I5KUY6_9BACT</name>
<sequence length="223" mass="25653">MLSNFQEKLDQINHMMQNFAEMIIKSEKLCFDGFKEKDMNLLDEARDTIKGCRVTANEIDNEIIKTLALYGPEATELREMVGYLKITNELVNMAGSIKSYVKHNKALIVSDFNMEDMKDSFIPLHQSAYNSIKHMVEMIDLKRSEEEIRALFRSIKVEESKGDDLYSIVQKDISEMLCHIDVDPLDYMTVLKLAKKLENISDHSVNVAKLLLFIKTGGELESY</sequence>
<dbReference type="InterPro" id="IPR026022">
    <property type="entry name" value="PhoU_dom"/>
</dbReference>
<dbReference type="Pfam" id="PF01895">
    <property type="entry name" value="PhoU"/>
    <property type="match status" value="2"/>
</dbReference>
<evidence type="ECO:0000313" key="3">
    <source>
        <dbReference type="EMBL" id="SFO88930.1"/>
    </source>
</evidence>
<evidence type="ECO:0000259" key="2">
    <source>
        <dbReference type="Pfam" id="PF01895"/>
    </source>
</evidence>
<feature type="domain" description="PhoU" evidence="2">
    <location>
        <begin position="20"/>
        <end position="99"/>
    </location>
</feature>
<dbReference type="GO" id="GO:0030643">
    <property type="term" value="P:intracellular phosphate ion homeostasis"/>
    <property type="evidence" value="ECO:0007669"/>
    <property type="project" value="InterPro"/>
</dbReference>
<comment type="similarity">
    <text evidence="1">Belongs to the PhoU family.</text>
</comment>
<protein>
    <submittedName>
        <fullName evidence="3">Phosphate transport system protein</fullName>
    </submittedName>
</protein>
<dbReference type="PANTHER" id="PTHR42930">
    <property type="entry name" value="PHOSPHATE-SPECIFIC TRANSPORT SYSTEM ACCESSORY PROTEIN PHOU"/>
    <property type="match status" value="1"/>
</dbReference>
<dbReference type="OrthoDB" id="9814256at2"/>
<dbReference type="STRING" id="223786.SAMN05216234_101106"/>
<evidence type="ECO:0000256" key="1">
    <source>
        <dbReference type="ARBA" id="ARBA00008107"/>
    </source>
</evidence>
<gene>
    <name evidence="3" type="ORF">SAMN05216234_101106</name>
</gene>
<dbReference type="PANTHER" id="PTHR42930:SF3">
    <property type="entry name" value="PHOSPHATE-SPECIFIC TRANSPORT SYSTEM ACCESSORY PROTEIN PHOU"/>
    <property type="match status" value="1"/>
</dbReference>
<dbReference type="EMBL" id="FOXB01000001">
    <property type="protein sequence ID" value="SFO88930.1"/>
    <property type="molecule type" value="Genomic_DNA"/>
</dbReference>
<organism evidence="3 4">
    <name type="scientific">Hydrogenimonas thermophila</name>
    <dbReference type="NCBI Taxonomy" id="223786"/>
    <lineage>
        <taxon>Bacteria</taxon>
        <taxon>Pseudomonadati</taxon>
        <taxon>Campylobacterota</taxon>
        <taxon>Epsilonproteobacteria</taxon>
        <taxon>Campylobacterales</taxon>
        <taxon>Hydrogenimonadaceae</taxon>
        <taxon>Hydrogenimonas</taxon>
    </lineage>
</organism>
<proteinExistence type="inferred from homology"/>
<keyword evidence="4" id="KW-1185">Reference proteome</keyword>